<dbReference type="PANTHER" id="PTHR13710:SF105">
    <property type="entry name" value="ATP-DEPENDENT DNA HELICASE Q1"/>
    <property type="match status" value="1"/>
</dbReference>
<dbReference type="InterPro" id="IPR011545">
    <property type="entry name" value="DEAD/DEAH_box_helicase_dom"/>
</dbReference>
<comment type="catalytic activity">
    <reaction evidence="4">
        <text>Couples ATP hydrolysis with the unwinding of duplex DNA by translocating in the 3'-5' direction.</text>
        <dbReference type="EC" id="5.6.2.4"/>
    </reaction>
</comment>
<keyword evidence="8" id="KW-1185">Reference proteome</keyword>
<protein>
    <recommendedName>
        <fullName evidence="5">DNA 3'-5' helicase</fullName>
        <ecNumber evidence="5">5.6.2.4</ecNumber>
    </recommendedName>
</protein>
<dbReference type="GO" id="GO:0043138">
    <property type="term" value="F:3'-5' DNA helicase activity"/>
    <property type="evidence" value="ECO:0007669"/>
    <property type="project" value="UniProtKB-EC"/>
</dbReference>
<accession>A0AAD7FF88</accession>
<dbReference type="SUPFAM" id="SSF52540">
    <property type="entry name" value="P-loop containing nucleoside triphosphate hydrolases"/>
    <property type="match status" value="1"/>
</dbReference>
<gene>
    <name evidence="7" type="ORF">FB45DRAFT_1062665</name>
</gene>
<dbReference type="PANTHER" id="PTHR13710">
    <property type="entry name" value="DNA HELICASE RECQ FAMILY MEMBER"/>
    <property type="match status" value="1"/>
</dbReference>
<dbReference type="Proteomes" id="UP001221142">
    <property type="component" value="Unassembled WGS sequence"/>
</dbReference>
<dbReference type="EMBL" id="JARKIF010000017">
    <property type="protein sequence ID" value="KAJ7620387.1"/>
    <property type="molecule type" value="Genomic_DNA"/>
</dbReference>
<keyword evidence="3" id="KW-0413">Isomerase</keyword>
<keyword evidence="2" id="KW-0238">DNA-binding</keyword>
<name>A0AAD7FF88_9AGAR</name>
<dbReference type="Pfam" id="PF00270">
    <property type="entry name" value="DEAD"/>
    <property type="match status" value="1"/>
</dbReference>
<evidence type="ECO:0000259" key="6">
    <source>
        <dbReference type="PROSITE" id="PS51192"/>
    </source>
</evidence>
<dbReference type="GO" id="GO:0000724">
    <property type="term" value="P:double-strand break repair via homologous recombination"/>
    <property type="evidence" value="ECO:0007669"/>
    <property type="project" value="TreeGrafter"/>
</dbReference>
<dbReference type="GO" id="GO:0003677">
    <property type="term" value="F:DNA binding"/>
    <property type="evidence" value="ECO:0007669"/>
    <property type="project" value="UniProtKB-KW"/>
</dbReference>
<dbReference type="Gene3D" id="3.40.50.300">
    <property type="entry name" value="P-loop containing nucleotide triphosphate hydrolases"/>
    <property type="match status" value="1"/>
</dbReference>
<evidence type="ECO:0000313" key="7">
    <source>
        <dbReference type="EMBL" id="KAJ7620387.1"/>
    </source>
</evidence>
<dbReference type="PROSITE" id="PS51192">
    <property type="entry name" value="HELICASE_ATP_BIND_1"/>
    <property type="match status" value="1"/>
</dbReference>
<dbReference type="EC" id="5.6.2.4" evidence="5"/>
<evidence type="ECO:0000313" key="8">
    <source>
        <dbReference type="Proteomes" id="UP001221142"/>
    </source>
</evidence>
<dbReference type="InterPro" id="IPR027417">
    <property type="entry name" value="P-loop_NTPase"/>
</dbReference>
<sequence>MPAGCRWRDPQGQDTITQIVRKLIPQWPNGLYPAQLQLVTRVLEGEDFICCMHTGGGKSALFSVPIIVLREVLEMEKLDVPALSYCHETVTEARRNLVQQIAECKTWNVVFVDPEHFRDKSWRQISASPTYRTKILYSCTDEAHLMDDWGISFRPGFKHIGPMNRGRLPSSISVFGLSATLQPGPATRSVITGLGMLAADCYEYRESNERPNTQFIMQPLENGVGGSIFP</sequence>
<evidence type="ECO:0000256" key="4">
    <source>
        <dbReference type="ARBA" id="ARBA00034617"/>
    </source>
</evidence>
<dbReference type="GO" id="GO:0005694">
    <property type="term" value="C:chromosome"/>
    <property type="evidence" value="ECO:0007669"/>
    <property type="project" value="TreeGrafter"/>
</dbReference>
<dbReference type="GO" id="GO:0005524">
    <property type="term" value="F:ATP binding"/>
    <property type="evidence" value="ECO:0007669"/>
    <property type="project" value="InterPro"/>
</dbReference>
<dbReference type="AlphaFoldDB" id="A0AAD7FF88"/>
<comment type="similarity">
    <text evidence="1">Belongs to the helicase family. RecQ subfamily.</text>
</comment>
<dbReference type="InterPro" id="IPR014001">
    <property type="entry name" value="Helicase_ATP-bd"/>
</dbReference>
<dbReference type="GO" id="GO:0005737">
    <property type="term" value="C:cytoplasm"/>
    <property type="evidence" value="ECO:0007669"/>
    <property type="project" value="TreeGrafter"/>
</dbReference>
<feature type="domain" description="Helicase ATP-binding" evidence="6">
    <location>
        <begin position="39"/>
        <end position="183"/>
    </location>
</feature>
<reference evidence="7" key="1">
    <citation type="submission" date="2023-03" db="EMBL/GenBank/DDBJ databases">
        <title>Massive genome expansion in bonnet fungi (Mycena s.s.) driven by repeated elements and novel gene families across ecological guilds.</title>
        <authorList>
            <consortium name="Lawrence Berkeley National Laboratory"/>
            <person name="Harder C.B."/>
            <person name="Miyauchi S."/>
            <person name="Viragh M."/>
            <person name="Kuo A."/>
            <person name="Thoen E."/>
            <person name="Andreopoulos B."/>
            <person name="Lu D."/>
            <person name="Skrede I."/>
            <person name="Drula E."/>
            <person name="Henrissat B."/>
            <person name="Morin E."/>
            <person name="Kohler A."/>
            <person name="Barry K."/>
            <person name="LaButti K."/>
            <person name="Morin E."/>
            <person name="Salamov A."/>
            <person name="Lipzen A."/>
            <person name="Mereny Z."/>
            <person name="Hegedus B."/>
            <person name="Baldrian P."/>
            <person name="Stursova M."/>
            <person name="Weitz H."/>
            <person name="Taylor A."/>
            <person name="Grigoriev I.V."/>
            <person name="Nagy L.G."/>
            <person name="Martin F."/>
            <person name="Kauserud H."/>
        </authorList>
    </citation>
    <scope>NUCLEOTIDE SEQUENCE</scope>
    <source>
        <strain evidence="7">9284</strain>
    </source>
</reference>
<evidence type="ECO:0000256" key="1">
    <source>
        <dbReference type="ARBA" id="ARBA00005446"/>
    </source>
</evidence>
<comment type="caution">
    <text evidence="7">The sequence shown here is derived from an EMBL/GenBank/DDBJ whole genome shotgun (WGS) entry which is preliminary data.</text>
</comment>
<evidence type="ECO:0000256" key="5">
    <source>
        <dbReference type="ARBA" id="ARBA00034808"/>
    </source>
</evidence>
<proteinExistence type="inferred from homology"/>
<organism evidence="7 8">
    <name type="scientific">Roridomyces roridus</name>
    <dbReference type="NCBI Taxonomy" id="1738132"/>
    <lineage>
        <taxon>Eukaryota</taxon>
        <taxon>Fungi</taxon>
        <taxon>Dikarya</taxon>
        <taxon>Basidiomycota</taxon>
        <taxon>Agaricomycotina</taxon>
        <taxon>Agaricomycetes</taxon>
        <taxon>Agaricomycetidae</taxon>
        <taxon>Agaricales</taxon>
        <taxon>Marasmiineae</taxon>
        <taxon>Mycenaceae</taxon>
        <taxon>Roridomyces</taxon>
    </lineage>
</organism>
<dbReference type="GO" id="GO:0009378">
    <property type="term" value="F:four-way junction helicase activity"/>
    <property type="evidence" value="ECO:0007669"/>
    <property type="project" value="TreeGrafter"/>
</dbReference>
<evidence type="ECO:0000256" key="2">
    <source>
        <dbReference type="ARBA" id="ARBA00023125"/>
    </source>
</evidence>
<evidence type="ECO:0000256" key="3">
    <source>
        <dbReference type="ARBA" id="ARBA00023235"/>
    </source>
</evidence>